<evidence type="ECO:0000313" key="3">
    <source>
        <dbReference type="Proteomes" id="UP000298097"/>
    </source>
</evidence>
<dbReference type="RefSeq" id="WP_135775981.1">
    <property type="nucleotide sequence ID" value="NZ_RQEY01000024.1"/>
</dbReference>
<organism evidence="2 3">
    <name type="scientific">Leptospira andrefontaineae</name>
    <dbReference type="NCBI Taxonomy" id="2484976"/>
    <lineage>
        <taxon>Bacteria</taxon>
        <taxon>Pseudomonadati</taxon>
        <taxon>Spirochaetota</taxon>
        <taxon>Spirochaetia</taxon>
        <taxon>Leptospirales</taxon>
        <taxon>Leptospiraceae</taxon>
        <taxon>Leptospira</taxon>
    </lineage>
</organism>
<dbReference type="EMBL" id="RQEY01000024">
    <property type="protein sequence ID" value="TGK36244.1"/>
    <property type="molecule type" value="Genomic_DNA"/>
</dbReference>
<evidence type="ECO:0000313" key="2">
    <source>
        <dbReference type="EMBL" id="TGK36244.1"/>
    </source>
</evidence>
<accession>A0A4R9GX84</accession>
<evidence type="ECO:0000256" key="1">
    <source>
        <dbReference type="SAM" id="MobiDB-lite"/>
    </source>
</evidence>
<reference evidence="2" key="1">
    <citation type="journal article" date="2019" name="PLoS Negl. Trop. Dis.">
        <title>Revisiting the worldwide diversity of Leptospira species in the environment.</title>
        <authorList>
            <person name="Vincent A.T."/>
            <person name="Schiettekatte O."/>
            <person name="Bourhy P."/>
            <person name="Veyrier F.J."/>
            <person name="Picardeau M."/>
        </authorList>
    </citation>
    <scope>NUCLEOTIDE SEQUENCE [LARGE SCALE GENOMIC DNA]</scope>
    <source>
        <strain evidence="2">201800301</strain>
    </source>
</reference>
<name>A0A4R9GX84_9LEPT</name>
<sequence>MIEKTIEENAVVIERYEPDYFALISLRVLVRLSSRPNHLQVLAVIYKMIGGNESWTAKLQHIADEVNRIRRMEGLKDFTIRRISQLKRDLEKWECLGSRRTGRGNVFWKVTPSYTLPLTDTTYIKVTMQKPENKSDSRTQKPSESTKTTPPTGDSVSPPKGADQFRIPMDANGIKDPSLDTTKDHMPLVPIGFVEWAKKNLSRTTNELISEAYEKQDTSCWVDPFRPEVKHTTLFLLLDKWKERERGRVA</sequence>
<feature type="region of interest" description="Disordered" evidence="1">
    <location>
        <begin position="128"/>
        <end position="166"/>
    </location>
</feature>
<comment type="caution">
    <text evidence="2">The sequence shown here is derived from an EMBL/GenBank/DDBJ whole genome shotgun (WGS) entry which is preliminary data.</text>
</comment>
<keyword evidence="3" id="KW-1185">Reference proteome</keyword>
<protein>
    <submittedName>
        <fullName evidence="2">Uncharacterized protein</fullName>
    </submittedName>
</protein>
<feature type="compositionally biased region" description="Basic and acidic residues" evidence="1">
    <location>
        <begin position="131"/>
        <end position="141"/>
    </location>
</feature>
<feature type="compositionally biased region" description="Low complexity" evidence="1">
    <location>
        <begin position="142"/>
        <end position="152"/>
    </location>
</feature>
<gene>
    <name evidence="2" type="ORF">EHO65_18245</name>
</gene>
<dbReference type="AlphaFoldDB" id="A0A4R9GX84"/>
<dbReference type="Proteomes" id="UP000298097">
    <property type="component" value="Unassembled WGS sequence"/>
</dbReference>
<proteinExistence type="predicted"/>